<gene>
    <name evidence="1" type="ORF">ACFQ13_00710</name>
</gene>
<evidence type="ECO:0000313" key="2">
    <source>
        <dbReference type="Proteomes" id="UP001597086"/>
    </source>
</evidence>
<sequence length="225" mass="25835">MKKNLFFILLKINKLISMSKFCYLIIVAFGILNFQGDKRQEVKVEIEFVKNGYDDYKVFARETIQKLQIVLNSDEFRKSIKNGIFLETNNLNNSELFETIINGYEVQCPEKYLDNNVSCNKGEKGLINLKVRTIDNSDHKKWLRRCAKKPRRGSTIGIDGVGDGVTAICPQRLQSWSASSKYGDLGGHFMHEYMHILGFSHNKKKSKSAVYQIGNIVKELIDKNN</sequence>
<dbReference type="Proteomes" id="UP001597086">
    <property type="component" value="Unassembled WGS sequence"/>
</dbReference>
<comment type="caution">
    <text evidence="1">The sequence shown here is derived from an EMBL/GenBank/DDBJ whole genome shotgun (WGS) entry which is preliminary data.</text>
</comment>
<evidence type="ECO:0008006" key="3">
    <source>
        <dbReference type="Google" id="ProtNLM"/>
    </source>
</evidence>
<dbReference type="RefSeq" id="WP_386113176.1">
    <property type="nucleotide sequence ID" value="NZ_JBHTKM010000001.1"/>
</dbReference>
<reference evidence="2" key="1">
    <citation type="journal article" date="2019" name="Int. J. Syst. Evol. Microbiol.">
        <title>The Global Catalogue of Microorganisms (GCM) 10K type strain sequencing project: providing services to taxonomists for standard genome sequencing and annotation.</title>
        <authorList>
            <consortium name="The Broad Institute Genomics Platform"/>
            <consortium name="The Broad Institute Genome Sequencing Center for Infectious Disease"/>
            <person name="Wu L."/>
            <person name="Ma J."/>
        </authorList>
    </citation>
    <scope>NUCLEOTIDE SEQUENCE [LARGE SCALE GENOMIC DNA]</scope>
    <source>
        <strain evidence="2">CCUG 56098</strain>
    </source>
</reference>
<accession>A0ABW3KQB3</accession>
<protein>
    <recommendedName>
        <fullName evidence="3">Metalloendopeptidase</fullName>
    </recommendedName>
</protein>
<keyword evidence="2" id="KW-1185">Reference proteome</keyword>
<name>A0ABW3KQB3_9FLAO</name>
<organism evidence="1 2">
    <name type="scientific">Winogradskyella rapida</name>
    <dbReference type="NCBI Taxonomy" id="549701"/>
    <lineage>
        <taxon>Bacteria</taxon>
        <taxon>Pseudomonadati</taxon>
        <taxon>Bacteroidota</taxon>
        <taxon>Flavobacteriia</taxon>
        <taxon>Flavobacteriales</taxon>
        <taxon>Flavobacteriaceae</taxon>
        <taxon>Winogradskyella</taxon>
    </lineage>
</organism>
<proteinExistence type="predicted"/>
<dbReference type="EMBL" id="JBHTKM010000001">
    <property type="protein sequence ID" value="MFD1014424.1"/>
    <property type="molecule type" value="Genomic_DNA"/>
</dbReference>
<evidence type="ECO:0000313" key="1">
    <source>
        <dbReference type="EMBL" id="MFD1014424.1"/>
    </source>
</evidence>